<reference evidence="1 2" key="1">
    <citation type="submission" date="2013-12" db="EMBL/GenBank/DDBJ databases">
        <authorList>
            <person name="Cubeta M."/>
            <person name="Pakala S."/>
            <person name="Fedorova N."/>
            <person name="Thomas E."/>
            <person name="Dean R."/>
            <person name="Jabaji S."/>
            <person name="Neate S."/>
            <person name="Toda T."/>
            <person name="Tavantzis S."/>
            <person name="Vilgalys R."/>
            <person name="Bharathan N."/>
            <person name="Pakala S."/>
            <person name="Losada L.S."/>
            <person name="Zafar N."/>
            <person name="Nierman W."/>
        </authorList>
    </citation>
    <scope>NUCLEOTIDE SEQUENCE [LARGE SCALE GENOMIC DNA]</scope>
    <source>
        <strain evidence="1 2">123E</strain>
    </source>
</reference>
<organism evidence="1 2">
    <name type="scientific">Rhizoctonia solani 123E</name>
    <dbReference type="NCBI Taxonomy" id="1423351"/>
    <lineage>
        <taxon>Eukaryota</taxon>
        <taxon>Fungi</taxon>
        <taxon>Dikarya</taxon>
        <taxon>Basidiomycota</taxon>
        <taxon>Agaricomycotina</taxon>
        <taxon>Agaricomycetes</taxon>
        <taxon>Cantharellales</taxon>
        <taxon>Ceratobasidiaceae</taxon>
        <taxon>Rhizoctonia</taxon>
    </lineage>
</organism>
<proteinExistence type="predicted"/>
<protein>
    <submittedName>
        <fullName evidence="1">Uncharacterized protein</fullName>
    </submittedName>
</protein>
<sequence>MAHRTGALLLSPYRTPKRIHPTLGCASAETQPHPLLLLHGAGQFLCRSRCRIQQNHLHLCQTSNTPYASTSPSLIFLLKYRQILRLCVVQ</sequence>
<dbReference type="EMBL" id="AZST01000561">
    <property type="protein sequence ID" value="KEP48187.1"/>
    <property type="molecule type" value="Genomic_DNA"/>
</dbReference>
<dbReference type="Proteomes" id="UP000027456">
    <property type="component" value="Unassembled WGS sequence"/>
</dbReference>
<evidence type="ECO:0000313" key="2">
    <source>
        <dbReference type="Proteomes" id="UP000027456"/>
    </source>
</evidence>
<gene>
    <name evidence="1" type="ORF">V565_131500</name>
</gene>
<keyword evidence="2" id="KW-1185">Reference proteome</keyword>
<accession>A0A074SDS9</accession>
<evidence type="ECO:0000313" key="1">
    <source>
        <dbReference type="EMBL" id="KEP48187.1"/>
    </source>
</evidence>
<comment type="caution">
    <text evidence="1">The sequence shown here is derived from an EMBL/GenBank/DDBJ whole genome shotgun (WGS) entry which is preliminary data.</text>
</comment>
<dbReference type="HOGENOM" id="CLU_2442093_0_0_1"/>
<name>A0A074SDS9_9AGAM</name>
<dbReference type="AlphaFoldDB" id="A0A074SDS9"/>